<comment type="caution">
    <text evidence="1">The sequence shown here is derived from an EMBL/GenBank/DDBJ whole genome shotgun (WGS) entry which is preliminary data.</text>
</comment>
<accession>A0A834PHP4</accession>
<dbReference type="GO" id="GO:0004842">
    <property type="term" value="F:ubiquitin-protein transferase activity"/>
    <property type="evidence" value="ECO:0007669"/>
    <property type="project" value="InterPro"/>
</dbReference>
<dbReference type="GO" id="GO:0016020">
    <property type="term" value="C:membrane"/>
    <property type="evidence" value="ECO:0007669"/>
    <property type="project" value="TreeGrafter"/>
</dbReference>
<sequence length="292" mass="32349">MEFVQSLSRQGHRCQWVFPKGVIAQQKDHTGQMDQYLVHGDEYKALCDAVGKAMLECKASSLETALMSFESPRAQQAVYLLLVLFQEVAALHCSHNVDLRPKPEQCEAVSRFVEDSRIPSPPGVRPFAASLVANTLPLLSKGPGADSLERTVTEMAIHTAAVLLCGQSEVLVPLRNLAFSPASMSNAFLPTMPEDLLAQAQKWEGLEGVQWYICPNGHPCTVGQAVINIIKPPVSDPKRFLQQHIQRDLEQLTKMLGKSADETTHVVHLMLRWLLKEQHLLPNQSKRGEGST</sequence>
<proteinExistence type="predicted"/>
<dbReference type="AlphaFoldDB" id="A0A834PHP4"/>
<dbReference type="Proteomes" id="UP000662637">
    <property type="component" value="Unassembled WGS sequence"/>
</dbReference>
<dbReference type="GO" id="GO:0006511">
    <property type="term" value="P:ubiquitin-dependent protein catabolic process"/>
    <property type="evidence" value="ECO:0007669"/>
    <property type="project" value="TreeGrafter"/>
</dbReference>
<evidence type="ECO:0000313" key="2">
    <source>
        <dbReference type="Proteomes" id="UP000662637"/>
    </source>
</evidence>
<gene>
    <name evidence="1" type="ORF">GHT09_020069</name>
</gene>
<name>A0A834PHP4_MARMO</name>
<protein>
    <submittedName>
        <fullName evidence="1">Uncharacterized protein</fullName>
    </submittedName>
</protein>
<dbReference type="GO" id="GO:2000051">
    <property type="term" value="P:negative regulation of non-canonical Wnt signaling pathway"/>
    <property type="evidence" value="ECO:0007669"/>
    <property type="project" value="TreeGrafter"/>
</dbReference>
<dbReference type="InterPro" id="IPR031248">
    <property type="entry name" value="RNF213"/>
</dbReference>
<dbReference type="EMBL" id="WJEC01008821">
    <property type="protein sequence ID" value="KAF7459834.1"/>
    <property type="molecule type" value="Genomic_DNA"/>
</dbReference>
<evidence type="ECO:0000313" key="1">
    <source>
        <dbReference type="EMBL" id="KAF7459834.1"/>
    </source>
</evidence>
<dbReference type="GO" id="GO:0002040">
    <property type="term" value="P:sprouting angiogenesis"/>
    <property type="evidence" value="ECO:0007669"/>
    <property type="project" value="TreeGrafter"/>
</dbReference>
<reference evidence="1" key="1">
    <citation type="submission" date="2020-08" db="EMBL/GenBank/DDBJ databases">
        <authorList>
            <person name="Shumante A."/>
            <person name="Zimin A.V."/>
            <person name="Puiu D."/>
            <person name="Salzberg S.L."/>
        </authorList>
    </citation>
    <scope>NUCLEOTIDE SEQUENCE</scope>
    <source>
        <strain evidence="1">WC2-LM</strain>
        <tissue evidence="1">Liver</tissue>
    </source>
</reference>
<dbReference type="GO" id="GO:0005730">
    <property type="term" value="C:nucleolus"/>
    <property type="evidence" value="ECO:0007669"/>
    <property type="project" value="TreeGrafter"/>
</dbReference>
<dbReference type="GO" id="GO:0005829">
    <property type="term" value="C:cytosol"/>
    <property type="evidence" value="ECO:0007669"/>
    <property type="project" value="TreeGrafter"/>
</dbReference>
<organism evidence="1 2">
    <name type="scientific">Marmota monax</name>
    <name type="common">Woodchuck</name>
    <dbReference type="NCBI Taxonomy" id="9995"/>
    <lineage>
        <taxon>Eukaryota</taxon>
        <taxon>Metazoa</taxon>
        <taxon>Chordata</taxon>
        <taxon>Craniata</taxon>
        <taxon>Vertebrata</taxon>
        <taxon>Euteleostomi</taxon>
        <taxon>Mammalia</taxon>
        <taxon>Eutheria</taxon>
        <taxon>Euarchontoglires</taxon>
        <taxon>Glires</taxon>
        <taxon>Rodentia</taxon>
        <taxon>Sciuromorpha</taxon>
        <taxon>Sciuridae</taxon>
        <taxon>Xerinae</taxon>
        <taxon>Marmotini</taxon>
        <taxon>Marmota</taxon>
    </lineage>
</organism>
<dbReference type="PANTHER" id="PTHR22605:SF16">
    <property type="entry name" value="E3 UBIQUITIN-PROTEIN LIGASE RNF213"/>
    <property type="match status" value="1"/>
</dbReference>
<dbReference type="GO" id="GO:0016887">
    <property type="term" value="F:ATP hydrolysis activity"/>
    <property type="evidence" value="ECO:0007669"/>
    <property type="project" value="InterPro"/>
</dbReference>
<dbReference type="PANTHER" id="PTHR22605">
    <property type="entry name" value="RZ-TYPE DOMAIN-CONTAINING PROTEIN"/>
    <property type="match status" value="1"/>
</dbReference>